<dbReference type="Proteomes" id="UP000001784">
    <property type="component" value="Chromosome"/>
</dbReference>
<dbReference type="STRING" id="335543.Sfum_1203"/>
<dbReference type="PANTHER" id="PTHR43626:SF4">
    <property type="entry name" value="GCN5-RELATED N-ACETYLTRANSFERASE 2, CHLOROPLASTIC"/>
    <property type="match status" value="1"/>
</dbReference>
<feature type="domain" description="N-acetyltransferase" evidence="3">
    <location>
        <begin position="21"/>
        <end position="164"/>
    </location>
</feature>
<dbReference type="EMBL" id="CP000478">
    <property type="protein sequence ID" value="ABK16896.1"/>
    <property type="molecule type" value="Genomic_DNA"/>
</dbReference>
<evidence type="ECO:0000256" key="1">
    <source>
        <dbReference type="ARBA" id="ARBA00022679"/>
    </source>
</evidence>
<evidence type="ECO:0000259" key="3">
    <source>
        <dbReference type="PROSITE" id="PS51186"/>
    </source>
</evidence>
<dbReference type="InterPro" id="IPR045039">
    <property type="entry name" value="NSI-like"/>
</dbReference>
<dbReference type="PANTHER" id="PTHR43626">
    <property type="entry name" value="ACYL-COA N-ACYLTRANSFERASE"/>
    <property type="match status" value="1"/>
</dbReference>
<dbReference type="eggNOG" id="COG1246">
    <property type="taxonomic scope" value="Bacteria"/>
</dbReference>
<evidence type="ECO:0000256" key="2">
    <source>
        <dbReference type="ARBA" id="ARBA00023315"/>
    </source>
</evidence>
<gene>
    <name evidence="4" type="ordered locus">Sfum_1203</name>
</gene>
<dbReference type="PROSITE" id="PS51186">
    <property type="entry name" value="GNAT"/>
    <property type="match status" value="1"/>
</dbReference>
<sequence>MTMNTQARTACEMCSERIVPEMIRKARIVDVPNIQKTLGVFAQNGKLLARSLSELYTNLRDMFVAVDEETGEVVGSCSLHIIWENLAEIRSLAVLNSHQGRGIGRGLVQACIDEAVELGLKQLFTLTYEVEFFQCLGFQVVDKNIFPQKIWADCLHCPKFPNCDEVALVLDL</sequence>
<name>A0LHJ4_SYNFM</name>
<dbReference type="NCBIfam" id="NF005840">
    <property type="entry name" value="PRK07757.1"/>
    <property type="match status" value="1"/>
</dbReference>
<dbReference type="HOGENOM" id="CLU_119519_0_0_7"/>
<dbReference type="GO" id="GO:0005737">
    <property type="term" value="C:cytoplasm"/>
    <property type="evidence" value="ECO:0007669"/>
    <property type="project" value="TreeGrafter"/>
</dbReference>
<dbReference type="Pfam" id="PF00583">
    <property type="entry name" value="Acetyltransf_1"/>
    <property type="match status" value="1"/>
</dbReference>
<dbReference type="Gene3D" id="3.40.630.30">
    <property type="match status" value="1"/>
</dbReference>
<dbReference type="GO" id="GO:0008080">
    <property type="term" value="F:N-acetyltransferase activity"/>
    <property type="evidence" value="ECO:0007669"/>
    <property type="project" value="InterPro"/>
</dbReference>
<dbReference type="InterPro" id="IPR000182">
    <property type="entry name" value="GNAT_dom"/>
</dbReference>
<dbReference type="InParanoid" id="A0LHJ4"/>
<keyword evidence="1 4" id="KW-0808">Transferase</keyword>
<dbReference type="KEGG" id="sfu:Sfum_1203"/>
<dbReference type="AlphaFoldDB" id="A0LHJ4"/>
<reference evidence="4 5" key="1">
    <citation type="submission" date="2006-10" db="EMBL/GenBank/DDBJ databases">
        <title>Complete sequence of Syntrophobacter fumaroxidans MPOB.</title>
        <authorList>
            <consortium name="US DOE Joint Genome Institute"/>
            <person name="Copeland A."/>
            <person name="Lucas S."/>
            <person name="Lapidus A."/>
            <person name="Barry K."/>
            <person name="Detter J.C."/>
            <person name="Glavina del Rio T."/>
            <person name="Hammon N."/>
            <person name="Israni S."/>
            <person name="Pitluck S."/>
            <person name="Goltsman E.G."/>
            <person name="Martinez M."/>
            <person name="Schmutz J."/>
            <person name="Larimer F."/>
            <person name="Land M."/>
            <person name="Hauser L."/>
            <person name="Kyrpides N."/>
            <person name="Kim E."/>
            <person name="Boone D.R."/>
            <person name="Brockman F."/>
            <person name="Culley D."/>
            <person name="Ferry J."/>
            <person name="Gunsalus R."/>
            <person name="McInerney M.J."/>
            <person name="Morrison M."/>
            <person name="Plugge C."/>
            <person name="Rohlin L."/>
            <person name="Scholten J."/>
            <person name="Sieber J."/>
            <person name="Stams A.J.M."/>
            <person name="Worm P."/>
            <person name="Henstra A.M."/>
            <person name="Richardson P."/>
        </authorList>
    </citation>
    <scope>NUCLEOTIDE SEQUENCE [LARGE SCALE GENOMIC DNA]</scope>
    <source>
        <strain evidence="5">DSM 10017 / MPOB</strain>
    </source>
</reference>
<protein>
    <submittedName>
        <fullName evidence="4">N-acetylglutamate synthase</fullName>
        <ecNumber evidence="4">2.3.1.1</ecNumber>
    </submittedName>
</protein>
<proteinExistence type="predicted"/>
<keyword evidence="2 4" id="KW-0012">Acyltransferase</keyword>
<dbReference type="CDD" id="cd04301">
    <property type="entry name" value="NAT_SF"/>
    <property type="match status" value="1"/>
</dbReference>
<evidence type="ECO:0000313" key="4">
    <source>
        <dbReference type="EMBL" id="ABK16896.1"/>
    </source>
</evidence>
<accession>A0LHJ4</accession>
<organism evidence="4 5">
    <name type="scientific">Syntrophobacter fumaroxidans (strain DSM 10017 / MPOB)</name>
    <dbReference type="NCBI Taxonomy" id="335543"/>
    <lineage>
        <taxon>Bacteria</taxon>
        <taxon>Pseudomonadati</taxon>
        <taxon>Thermodesulfobacteriota</taxon>
        <taxon>Syntrophobacteria</taxon>
        <taxon>Syntrophobacterales</taxon>
        <taxon>Syntrophobacteraceae</taxon>
        <taxon>Syntrophobacter</taxon>
    </lineage>
</organism>
<dbReference type="EC" id="2.3.1.1" evidence="4"/>
<dbReference type="InterPro" id="IPR016181">
    <property type="entry name" value="Acyl_CoA_acyltransferase"/>
</dbReference>
<keyword evidence="5" id="KW-1185">Reference proteome</keyword>
<dbReference type="SUPFAM" id="SSF55729">
    <property type="entry name" value="Acyl-CoA N-acyltransferases (Nat)"/>
    <property type="match status" value="1"/>
</dbReference>
<evidence type="ECO:0000313" key="5">
    <source>
        <dbReference type="Proteomes" id="UP000001784"/>
    </source>
</evidence>